<dbReference type="FunFam" id="3.90.1150.10:FF:000001">
    <property type="entry name" value="Aspartate aminotransferase"/>
    <property type="match status" value="1"/>
</dbReference>
<dbReference type="EC" id="2.6.1.1" evidence="4"/>
<feature type="domain" description="Aminotransferase class I/classII large" evidence="9">
    <location>
        <begin position="97"/>
        <end position="458"/>
    </location>
</feature>
<dbReference type="AlphaFoldDB" id="A0A061IYM8"/>
<evidence type="ECO:0000256" key="3">
    <source>
        <dbReference type="ARBA" id="ARBA00011738"/>
    </source>
</evidence>
<dbReference type="GO" id="GO:0006520">
    <property type="term" value="P:amino acid metabolic process"/>
    <property type="evidence" value="ECO:0007669"/>
    <property type="project" value="InterPro"/>
</dbReference>
<dbReference type="CDD" id="cd00609">
    <property type="entry name" value="AAT_like"/>
    <property type="match status" value="1"/>
</dbReference>
<dbReference type="PRINTS" id="PR00799">
    <property type="entry name" value="TRANSAMINASE"/>
</dbReference>
<name>A0A061IYM8_TRYRA</name>
<comment type="caution">
    <text evidence="10">The sequence shown here is derived from an EMBL/GenBank/DDBJ whole genome shotgun (WGS) entry which is preliminary data.</text>
</comment>
<dbReference type="InterPro" id="IPR015421">
    <property type="entry name" value="PyrdxlP-dep_Trfase_major"/>
</dbReference>
<dbReference type="VEuPathDB" id="TriTrypDB:TRSC58_04043"/>
<dbReference type="Proteomes" id="UP000031737">
    <property type="component" value="Unassembled WGS sequence"/>
</dbReference>
<dbReference type="InterPro" id="IPR004839">
    <property type="entry name" value="Aminotransferase_I/II_large"/>
</dbReference>
<evidence type="ECO:0000256" key="5">
    <source>
        <dbReference type="ARBA" id="ARBA00022576"/>
    </source>
</evidence>
<gene>
    <name evidence="10" type="ORF">TRSC58_04043</name>
</gene>
<dbReference type="EMBL" id="AUPL01004043">
    <property type="protein sequence ID" value="ESL08258.1"/>
    <property type="molecule type" value="Genomic_DNA"/>
</dbReference>
<protein>
    <recommendedName>
        <fullName evidence="4">aspartate transaminase</fullName>
        <ecNumber evidence="4">2.6.1.1</ecNumber>
    </recommendedName>
    <alternativeName>
        <fullName evidence="8">Transaminase A</fullName>
    </alternativeName>
</protein>
<organism evidence="10 11">
    <name type="scientific">Trypanosoma rangeli SC58</name>
    <dbReference type="NCBI Taxonomy" id="429131"/>
    <lineage>
        <taxon>Eukaryota</taxon>
        <taxon>Discoba</taxon>
        <taxon>Euglenozoa</taxon>
        <taxon>Kinetoplastea</taxon>
        <taxon>Metakinetoplastina</taxon>
        <taxon>Trypanosomatida</taxon>
        <taxon>Trypanosomatidae</taxon>
        <taxon>Trypanosoma</taxon>
        <taxon>Herpetosoma</taxon>
    </lineage>
</organism>
<dbReference type="InterPro" id="IPR000796">
    <property type="entry name" value="Asp_trans"/>
</dbReference>
<evidence type="ECO:0000256" key="8">
    <source>
        <dbReference type="ARBA" id="ARBA00030923"/>
    </source>
</evidence>
<dbReference type="FunFam" id="3.40.640.10:FF:000066">
    <property type="entry name" value="Aspartate aminotransferase"/>
    <property type="match status" value="1"/>
</dbReference>
<dbReference type="GO" id="GO:0030170">
    <property type="term" value="F:pyridoxal phosphate binding"/>
    <property type="evidence" value="ECO:0007669"/>
    <property type="project" value="InterPro"/>
</dbReference>
<evidence type="ECO:0000256" key="6">
    <source>
        <dbReference type="ARBA" id="ARBA00022679"/>
    </source>
</evidence>
<dbReference type="SUPFAM" id="SSF53383">
    <property type="entry name" value="PLP-dependent transferases"/>
    <property type="match status" value="1"/>
</dbReference>
<comment type="subunit">
    <text evidence="3">Homodimer.</text>
</comment>
<dbReference type="InterPro" id="IPR015424">
    <property type="entry name" value="PyrdxlP-dep_Trfase"/>
</dbReference>
<keyword evidence="5 10" id="KW-0032">Aminotransferase</keyword>
<keyword evidence="11" id="KW-1185">Reference proteome</keyword>
<evidence type="ECO:0000256" key="1">
    <source>
        <dbReference type="ARBA" id="ARBA00001933"/>
    </source>
</evidence>
<keyword evidence="7" id="KW-0663">Pyridoxal phosphate</keyword>
<dbReference type="Gene3D" id="3.40.640.10">
    <property type="entry name" value="Type I PLP-dependent aspartate aminotransferase-like (Major domain)"/>
    <property type="match status" value="1"/>
</dbReference>
<dbReference type="GO" id="GO:0004069">
    <property type="term" value="F:L-aspartate:2-oxoglutarate aminotransferase activity"/>
    <property type="evidence" value="ECO:0007669"/>
    <property type="project" value="UniProtKB-EC"/>
</dbReference>
<evidence type="ECO:0000256" key="2">
    <source>
        <dbReference type="ARBA" id="ARBA00007441"/>
    </source>
</evidence>
<dbReference type="GO" id="GO:0005739">
    <property type="term" value="C:mitochondrion"/>
    <property type="evidence" value="ECO:0007669"/>
    <property type="project" value="TreeGrafter"/>
</dbReference>
<dbReference type="InterPro" id="IPR015422">
    <property type="entry name" value="PyrdxlP-dep_Trfase_small"/>
</dbReference>
<comment type="similarity">
    <text evidence="2">Belongs to the class-I pyridoxal-phosphate-dependent aminotransferase family.</text>
</comment>
<reference evidence="10 11" key="1">
    <citation type="submission" date="2013-07" db="EMBL/GenBank/DDBJ databases">
        <authorList>
            <person name="Stoco P.H."/>
            <person name="Wagner G."/>
            <person name="Gerber A."/>
            <person name="Zaha A."/>
            <person name="Thompson C."/>
            <person name="Bartholomeu D.C."/>
            <person name="Luckemeyer D.D."/>
            <person name="Bahia D."/>
            <person name="Loreto E."/>
            <person name="Prestes E.B."/>
            <person name="Lima F.M."/>
            <person name="Rodrigues-Luiz G."/>
            <person name="Vallejo G.A."/>
            <person name="Filho J.F."/>
            <person name="Monteiro K.M."/>
            <person name="Tyler K.M."/>
            <person name="de Almeida L.G."/>
            <person name="Ortiz M.F."/>
            <person name="Siervo M.A."/>
            <person name="de Moraes M.H."/>
            <person name="Cunha O.L."/>
            <person name="Mendonca-Neto R."/>
            <person name="Silva R."/>
            <person name="Teixeira S.M."/>
            <person name="Murta S.M."/>
            <person name="Sincero T.C."/>
            <person name="Mendes T.A."/>
            <person name="Urmenyi T.P."/>
            <person name="Silva V.G."/>
            <person name="da Rocha W.D."/>
            <person name="Andersson B."/>
            <person name="Romanha A.J."/>
            <person name="Steindel M."/>
            <person name="de Vasconcelos A.T."/>
            <person name="Grisard E.C."/>
        </authorList>
    </citation>
    <scope>NUCLEOTIDE SEQUENCE [LARGE SCALE GENOMIC DNA]</scope>
    <source>
        <strain evidence="10 11">SC58</strain>
    </source>
</reference>
<evidence type="ECO:0000256" key="4">
    <source>
        <dbReference type="ARBA" id="ARBA00012753"/>
    </source>
</evidence>
<evidence type="ECO:0000313" key="11">
    <source>
        <dbReference type="Proteomes" id="UP000031737"/>
    </source>
</evidence>
<evidence type="ECO:0000256" key="7">
    <source>
        <dbReference type="ARBA" id="ARBA00022898"/>
    </source>
</evidence>
<dbReference type="PANTHER" id="PTHR11879:SF22">
    <property type="entry name" value="ASPARTATE AMINOTRANSFERASE, MITOCHONDRIAL"/>
    <property type="match status" value="1"/>
</dbReference>
<evidence type="ECO:0000259" key="9">
    <source>
        <dbReference type="Pfam" id="PF00155"/>
    </source>
</evidence>
<sequence>MFFLPFISFSLLFFFFICTLRFESVRFLQFQLWPTFKTEFISAFPAMRSFVTARGPAMKALLGSSRAYSSFFASVPMGEPDSILGLSLECQRDPHPEKVNLGVGVYRDDANRPYVLESVRKASIGDDMEYAPINGVPSFVSAAQRLCFGEDCSAVRDGRIASCQAVGGTGALRIGGELLNRFMNNCTTIYGPNPGYANHAGIFKKAGMTLPTYTYYNPLTKSLNLPGMLKSLEEIPERSVVLLHACAHNPTGVDPSQSEWLQVSEVIKRRNLLPFVDMAYQGFATGDLDRDAFLPRHLVKTVPNVIVAQSFSKNFGLYGLRCGALHVVVDNPVEAERVLSQLALIIRAMYSNAPLTGARIVSSILASPELTVQWKGELKGMSDRLQGVRQRLVKELQNCGSIRDWSHIERQIGMMSYTGLTKEQVETLKRMHHVYMTLNGRAAISGLNSTNVAYVAKAFHDVSK</sequence>
<proteinExistence type="inferred from homology"/>
<keyword evidence="6 10" id="KW-0808">Transferase</keyword>
<dbReference type="Pfam" id="PF00155">
    <property type="entry name" value="Aminotran_1_2"/>
    <property type="match status" value="1"/>
</dbReference>
<dbReference type="PANTHER" id="PTHR11879">
    <property type="entry name" value="ASPARTATE AMINOTRANSFERASE"/>
    <property type="match status" value="1"/>
</dbReference>
<evidence type="ECO:0000313" key="10">
    <source>
        <dbReference type="EMBL" id="ESL08258.1"/>
    </source>
</evidence>
<dbReference type="OrthoDB" id="6752799at2759"/>
<comment type="cofactor">
    <cofactor evidence="1">
        <name>pyridoxal 5'-phosphate</name>
        <dbReference type="ChEBI" id="CHEBI:597326"/>
    </cofactor>
</comment>
<dbReference type="NCBIfam" id="NF006719">
    <property type="entry name" value="PRK09257.1"/>
    <property type="match status" value="1"/>
</dbReference>
<accession>A0A061IYM8</accession>
<dbReference type="Gene3D" id="3.90.1150.10">
    <property type="entry name" value="Aspartate Aminotransferase, domain 1"/>
    <property type="match status" value="1"/>
</dbReference>